<dbReference type="RefSeq" id="WP_048546117.1">
    <property type="nucleotide sequence ID" value="NZ_HF571038.1"/>
</dbReference>
<evidence type="ECO:0008006" key="4">
    <source>
        <dbReference type="Google" id="ProtNLM"/>
    </source>
</evidence>
<protein>
    <recommendedName>
        <fullName evidence="4">DUF4185 domain-containing protein</fullName>
    </recommendedName>
</protein>
<gene>
    <name evidence="2" type="ORF">BN13_460019</name>
</gene>
<accession>A0A077MF98</accession>
<dbReference type="PROSITE" id="PS51318">
    <property type="entry name" value="TAT"/>
    <property type="match status" value="1"/>
</dbReference>
<reference evidence="2 3" key="1">
    <citation type="journal article" date="2013" name="ISME J.">
        <title>A metabolic model for members of the genus Tetrasphaera involved in enhanced biological phosphorus removal.</title>
        <authorList>
            <person name="Kristiansen R."/>
            <person name="Nguyen H.T.T."/>
            <person name="Saunders A.M."/>
            <person name="Nielsen J.L."/>
            <person name="Wimmer R."/>
            <person name="Le V.Q."/>
            <person name="McIlroy S.J."/>
            <person name="Petrovski S."/>
            <person name="Seviour R.J."/>
            <person name="Calteau A."/>
            <person name="Nielsen K.L."/>
            <person name="Nielsen P.H."/>
        </authorList>
    </citation>
    <scope>NUCLEOTIDE SEQUENCE [LARGE SCALE GENOMIC DNA]</scope>
    <source>
        <strain evidence="2 3">Ben 74</strain>
    </source>
</reference>
<dbReference type="Proteomes" id="UP000035720">
    <property type="component" value="Unassembled WGS sequence"/>
</dbReference>
<feature type="signal peptide" evidence="1">
    <location>
        <begin position="1"/>
        <end position="25"/>
    </location>
</feature>
<dbReference type="STRING" id="1193518.BN13_460019"/>
<comment type="caution">
    <text evidence="2">The sequence shown here is derived from an EMBL/GenBank/DDBJ whole genome shotgun (WGS) entry which is preliminary data.</text>
</comment>
<evidence type="ECO:0000256" key="1">
    <source>
        <dbReference type="SAM" id="SignalP"/>
    </source>
</evidence>
<keyword evidence="1" id="KW-0732">Signal</keyword>
<evidence type="ECO:0000313" key="3">
    <source>
        <dbReference type="Proteomes" id="UP000035720"/>
    </source>
</evidence>
<dbReference type="EMBL" id="CAJC01000157">
    <property type="protein sequence ID" value="CCI53753.1"/>
    <property type="molecule type" value="Genomic_DNA"/>
</dbReference>
<evidence type="ECO:0000313" key="2">
    <source>
        <dbReference type="EMBL" id="CCI53753.1"/>
    </source>
</evidence>
<dbReference type="InterPro" id="IPR006311">
    <property type="entry name" value="TAT_signal"/>
</dbReference>
<dbReference type="AlphaFoldDB" id="A0A077MF98"/>
<name>A0A077MF98_9MICO</name>
<dbReference type="OrthoDB" id="5482597at2"/>
<feature type="chain" id="PRO_5001721100" description="DUF4185 domain-containing protein" evidence="1">
    <location>
        <begin position="26"/>
        <end position="388"/>
    </location>
</feature>
<organism evidence="2 3">
    <name type="scientific">Nostocoides jenkinsii Ben 74</name>
    <dbReference type="NCBI Taxonomy" id="1193518"/>
    <lineage>
        <taxon>Bacteria</taxon>
        <taxon>Bacillati</taxon>
        <taxon>Actinomycetota</taxon>
        <taxon>Actinomycetes</taxon>
        <taxon>Micrococcales</taxon>
        <taxon>Intrasporangiaceae</taxon>
        <taxon>Nostocoides</taxon>
    </lineage>
</organism>
<proteinExistence type="predicted"/>
<sequence length="388" mass="41699">MMRRRAVLKLALGLSLTLVTSPAYAEGAPARDTLPTTTTDLVTRLRGDVEGRRFIGDIGFGVRLSNGTLINFFGDTVVTPTGNPAYPGALTQQAYVMRNSATVILPTGRIRSALTNARLLAKRSLVDVPLADQLPGGQNFYWPLSAVVTKDPATGNDLVLVFLAQMYDRNLKQLGSSDPTWDFAQVSSRLATYAVAADGSLKLVSLTRTPMAEVAPGAVGWGAGAFATSDYLFVFGSRKPPDPYVFGSDYYLARVPLKSRTTASAWRFWTGSGWSTDKTRAAVVIPSSVGVESTIAVRQDARSKGFTFVFKKDGFIGTTIRRERATSLTAPWRLDTSPIGDVVKFNSTDFSYSAHEVPLGGGRIGIVISHGNEAANTPSELTGLFSVR</sequence>
<keyword evidence="3" id="KW-1185">Reference proteome</keyword>